<dbReference type="InterPro" id="IPR014922">
    <property type="entry name" value="YdhG-like"/>
</dbReference>
<dbReference type="Pfam" id="PF08818">
    <property type="entry name" value="DUF1801"/>
    <property type="match status" value="1"/>
</dbReference>
<evidence type="ECO:0000313" key="3">
    <source>
        <dbReference type="Proteomes" id="UP000243528"/>
    </source>
</evidence>
<dbReference type="AlphaFoldDB" id="A0A2P8EBJ3"/>
<comment type="caution">
    <text evidence="2">The sequence shown here is derived from an EMBL/GenBank/DDBJ whole genome shotgun (WGS) entry which is preliminary data.</text>
</comment>
<keyword evidence="3" id="KW-1185">Reference proteome</keyword>
<evidence type="ECO:0000313" key="2">
    <source>
        <dbReference type="EMBL" id="PSL06836.1"/>
    </source>
</evidence>
<dbReference type="SUPFAM" id="SSF159888">
    <property type="entry name" value="YdhG-like"/>
    <property type="match status" value="1"/>
</dbReference>
<dbReference type="RefSeq" id="WP_106535840.1">
    <property type="nucleotide sequence ID" value="NZ_ML142898.1"/>
</dbReference>
<name>A0A2P8EBJ3_9ACTN</name>
<accession>A0A2P8EBJ3</accession>
<gene>
    <name evidence="2" type="ORF">CLV30_102225</name>
</gene>
<protein>
    <submittedName>
        <fullName evidence="2">Uncharacterized protein YdhG (YjbR/CyaY superfamily)</fullName>
    </submittedName>
</protein>
<dbReference type="Gene3D" id="3.90.1150.200">
    <property type="match status" value="1"/>
</dbReference>
<feature type="domain" description="YdhG-like" evidence="1">
    <location>
        <begin position="22"/>
        <end position="117"/>
    </location>
</feature>
<dbReference type="OrthoDB" id="3236524at2"/>
<sequence>MARTKDDPAAVDEYLAGLPDDRRTALEELRQLVKSTVPEVRERISYGTTVIFALDRDLVGLVAQPKHLSFFTMSPELAASMKSEITRTHKVSGATIHFTPENPLPAPLVERILAARVAKQRPAS</sequence>
<dbReference type="EMBL" id="PYGE01000002">
    <property type="protein sequence ID" value="PSL06836.1"/>
    <property type="molecule type" value="Genomic_DNA"/>
</dbReference>
<reference evidence="2 3" key="1">
    <citation type="submission" date="2018-03" db="EMBL/GenBank/DDBJ databases">
        <title>Genomic Encyclopedia of Archaeal and Bacterial Type Strains, Phase II (KMG-II): from individual species to whole genera.</title>
        <authorList>
            <person name="Goeker M."/>
        </authorList>
    </citation>
    <scope>NUCLEOTIDE SEQUENCE [LARGE SCALE GENOMIC DNA]</scope>
    <source>
        <strain evidence="2 3">DSM 45211</strain>
    </source>
</reference>
<evidence type="ECO:0000259" key="1">
    <source>
        <dbReference type="Pfam" id="PF08818"/>
    </source>
</evidence>
<proteinExistence type="predicted"/>
<organism evidence="2 3">
    <name type="scientific">Haloactinopolyspora alba</name>
    <dbReference type="NCBI Taxonomy" id="648780"/>
    <lineage>
        <taxon>Bacteria</taxon>
        <taxon>Bacillati</taxon>
        <taxon>Actinomycetota</taxon>
        <taxon>Actinomycetes</taxon>
        <taxon>Jiangellales</taxon>
        <taxon>Jiangellaceae</taxon>
        <taxon>Haloactinopolyspora</taxon>
    </lineage>
</organism>
<dbReference type="Proteomes" id="UP000243528">
    <property type="component" value="Unassembled WGS sequence"/>
</dbReference>